<feature type="transmembrane region" description="Helical" evidence="7">
    <location>
        <begin position="525"/>
        <end position="543"/>
    </location>
</feature>
<reference evidence="10" key="1">
    <citation type="journal article" date="2019" name="Int. J. Syst. Evol. Microbiol.">
        <title>The Global Catalogue of Microorganisms (GCM) 10K type strain sequencing project: providing services to taxonomists for standard genome sequencing and annotation.</title>
        <authorList>
            <consortium name="The Broad Institute Genomics Platform"/>
            <consortium name="The Broad Institute Genome Sequencing Center for Infectious Disease"/>
            <person name="Wu L."/>
            <person name="Ma J."/>
        </authorList>
    </citation>
    <scope>NUCLEOTIDE SEQUENCE [LARGE SCALE GENOMIC DNA]</scope>
    <source>
        <strain evidence="10">NBRC 105857</strain>
    </source>
</reference>
<dbReference type="PROSITE" id="PS50850">
    <property type="entry name" value="MFS"/>
    <property type="match status" value="1"/>
</dbReference>
<evidence type="ECO:0000259" key="8">
    <source>
        <dbReference type="PROSITE" id="PS50850"/>
    </source>
</evidence>
<organism evidence="9 10">
    <name type="scientific">Limnobacter litoralis</name>
    <dbReference type="NCBI Taxonomy" id="481366"/>
    <lineage>
        <taxon>Bacteria</taxon>
        <taxon>Pseudomonadati</taxon>
        <taxon>Pseudomonadota</taxon>
        <taxon>Betaproteobacteria</taxon>
        <taxon>Burkholderiales</taxon>
        <taxon>Burkholderiaceae</taxon>
        <taxon>Limnobacter</taxon>
    </lineage>
</organism>
<keyword evidence="6 7" id="KW-0472">Membrane</keyword>
<dbReference type="CDD" id="cd17369">
    <property type="entry name" value="MFS_ShiA_like"/>
    <property type="match status" value="1"/>
</dbReference>
<feature type="transmembrane region" description="Helical" evidence="7">
    <location>
        <begin position="158"/>
        <end position="180"/>
    </location>
</feature>
<keyword evidence="10" id="KW-1185">Reference proteome</keyword>
<evidence type="ECO:0000256" key="5">
    <source>
        <dbReference type="ARBA" id="ARBA00022989"/>
    </source>
</evidence>
<dbReference type="PROSITE" id="PS00217">
    <property type="entry name" value="SUGAR_TRANSPORT_2"/>
    <property type="match status" value="1"/>
</dbReference>
<feature type="transmembrane region" description="Helical" evidence="7">
    <location>
        <begin position="501"/>
        <end position="519"/>
    </location>
</feature>
<protein>
    <submittedName>
        <fullName evidence="9">MFS transporter</fullName>
    </submittedName>
</protein>
<sequence length="555" mass="59958">MSASSRVATPRPITAEEKKVIFASSLGTVFEWYDFYLYGSLAAIISKQFFSGVNPTAAFIFALMAFAAGFAVRPFGALVFGRLGDMIGRKYTFLVTILLMGASTFIVGVLPNYAAIGITAPVVLIVLRLVQGLALGGEYGGAATYVAEHAPHGKRGAYTSWIQTTATLGLFMSLLVILGTRSLMSSEDFDTWGWRIPFLVSVLLLAVSVWIRMQLNESPVFKKMKEEGKGSKAPLSEAFGQWKNLKLVIIALLGLVAGQAVVWYTGQFYALFFLTQTLKVDAVTANILIAIALLIGSIFFVVFGTLSDKIGRKPIIMAGLLLAAVTYFPIFKGLTHYANPGLEAALTNAPVTVVADPAQCSFQFNPVGTSKFTKSCDIAKAFLAKNSVNYSNEAAPAGSVAMVKIGDQQVSSFEGTGLSKEDAKAKLDEFSKSMTEHIRAAGYPEKADPSKINKPMLVVLLTILVIYVTMVYGPIAAILVEMFPTRIRYTSMSLPYHIGNGWFGGFLPTTAFAMVAANGNIYYGLWYPIVIALGTLVIGLLFVRETKDVDILADH</sequence>
<accession>A0ABQ5YS63</accession>
<evidence type="ECO:0000256" key="1">
    <source>
        <dbReference type="ARBA" id="ARBA00004651"/>
    </source>
</evidence>
<feature type="transmembrane region" description="Helical" evidence="7">
    <location>
        <begin position="20"/>
        <end position="45"/>
    </location>
</feature>
<keyword evidence="5 7" id="KW-1133">Transmembrane helix</keyword>
<dbReference type="PANTHER" id="PTHR43045:SF7">
    <property type="entry name" value="MAJOR FACILITATOR SUPERFAMILY TRANSPORTER"/>
    <property type="match status" value="1"/>
</dbReference>
<dbReference type="InterPro" id="IPR020846">
    <property type="entry name" value="MFS_dom"/>
</dbReference>
<evidence type="ECO:0000256" key="4">
    <source>
        <dbReference type="ARBA" id="ARBA00022692"/>
    </source>
</evidence>
<evidence type="ECO:0000313" key="9">
    <source>
        <dbReference type="EMBL" id="GLR26907.1"/>
    </source>
</evidence>
<dbReference type="InterPro" id="IPR036259">
    <property type="entry name" value="MFS_trans_sf"/>
</dbReference>
<evidence type="ECO:0000256" key="6">
    <source>
        <dbReference type="ARBA" id="ARBA00023136"/>
    </source>
</evidence>
<dbReference type="InterPro" id="IPR005828">
    <property type="entry name" value="MFS_sugar_transport-like"/>
</dbReference>
<feature type="transmembrane region" description="Helical" evidence="7">
    <location>
        <begin position="315"/>
        <end position="331"/>
    </location>
</feature>
<keyword evidence="3" id="KW-1003">Cell membrane</keyword>
<comment type="subcellular location">
    <subcellularLocation>
        <location evidence="1">Cell membrane</location>
        <topology evidence="1">Multi-pass membrane protein</topology>
    </subcellularLocation>
</comment>
<dbReference type="EMBL" id="BSOJ01000019">
    <property type="protein sequence ID" value="GLR26907.1"/>
    <property type="molecule type" value="Genomic_DNA"/>
</dbReference>
<feature type="transmembrane region" description="Helical" evidence="7">
    <location>
        <begin position="192"/>
        <end position="215"/>
    </location>
</feature>
<feature type="transmembrane region" description="Helical" evidence="7">
    <location>
        <begin position="57"/>
        <end position="79"/>
    </location>
</feature>
<keyword evidence="4 7" id="KW-0812">Transmembrane</keyword>
<dbReference type="Pfam" id="PF00083">
    <property type="entry name" value="Sugar_tr"/>
    <property type="match status" value="2"/>
</dbReference>
<dbReference type="PANTHER" id="PTHR43045">
    <property type="entry name" value="SHIKIMATE TRANSPORTER"/>
    <property type="match status" value="1"/>
</dbReference>
<gene>
    <name evidence="9" type="ORF">GCM10007875_19970</name>
</gene>
<evidence type="ECO:0000313" key="10">
    <source>
        <dbReference type="Proteomes" id="UP001156664"/>
    </source>
</evidence>
<feature type="transmembrane region" description="Helical" evidence="7">
    <location>
        <begin position="116"/>
        <end position="137"/>
    </location>
</feature>
<evidence type="ECO:0000256" key="7">
    <source>
        <dbReference type="SAM" id="Phobius"/>
    </source>
</evidence>
<dbReference type="Gene3D" id="1.20.1250.20">
    <property type="entry name" value="MFS general substrate transporter like domains"/>
    <property type="match status" value="2"/>
</dbReference>
<dbReference type="RefSeq" id="WP_284281594.1">
    <property type="nucleotide sequence ID" value="NZ_BSOJ01000019.1"/>
</dbReference>
<evidence type="ECO:0000256" key="2">
    <source>
        <dbReference type="ARBA" id="ARBA00022448"/>
    </source>
</evidence>
<dbReference type="InterPro" id="IPR005829">
    <property type="entry name" value="Sugar_transporter_CS"/>
</dbReference>
<proteinExistence type="predicted"/>
<dbReference type="SUPFAM" id="SSF103473">
    <property type="entry name" value="MFS general substrate transporter"/>
    <property type="match status" value="1"/>
</dbReference>
<feature type="transmembrane region" description="Helical" evidence="7">
    <location>
        <begin position="91"/>
        <end position="110"/>
    </location>
</feature>
<feature type="domain" description="Major facilitator superfamily (MFS) profile" evidence="8">
    <location>
        <begin position="20"/>
        <end position="547"/>
    </location>
</feature>
<evidence type="ECO:0000256" key="3">
    <source>
        <dbReference type="ARBA" id="ARBA00022475"/>
    </source>
</evidence>
<feature type="transmembrane region" description="Helical" evidence="7">
    <location>
        <begin position="456"/>
        <end position="480"/>
    </location>
</feature>
<feature type="transmembrane region" description="Helical" evidence="7">
    <location>
        <begin position="247"/>
        <end position="265"/>
    </location>
</feature>
<keyword evidence="2" id="KW-0813">Transport</keyword>
<feature type="transmembrane region" description="Helical" evidence="7">
    <location>
        <begin position="285"/>
        <end position="303"/>
    </location>
</feature>
<name>A0ABQ5YS63_9BURK</name>
<dbReference type="Proteomes" id="UP001156664">
    <property type="component" value="Unassembled WGS sequence"/>
</dbReference>
<comment type="caution">
    <text evidence="9">The sequence shown here is derived from an EMBL/GenBank/DDBJ whole genome shotgun (WGS) entry which is preliminary data.</text>
</comment>